<feature type="transmembrane region" description="Helical" evidence="6">
    <location>
        <begin position="118"/>
        <end position="135"/>
    </location>
</feature>
<dbReference type="OrthoDB" id="446368at2759"/>
<feature type="domain" description="Major facilitator superfamily (MFS) profile" evidence="7">
    <location>
        <begin position="118"/>
        <end position="551"/>
    </location>
</feature>
<dbReference type="Pfam" id="PF07690">
    <property type="entry name" value="MFS_1"/>
    <property type="match status" value="1"/>
</dbReference>
<evidence type="ECO:0000256" key="2">
    <source>
        <dbReference type="ARBA" id="ARBA00022692"/>
    </source>
</evidence>
<evidence type="ECO:0000313" key="8">
    <source>
        <dbReference type="EMBL" id="KIW20642.1"/>
    </source>
</evidence>
<feature type="transmembrane region" description="Helical" evidence="6">
    <location>
        <begin position="272"/>
        <end position="294"/>
    </location>
</feature>
<keyword evidence="9" id="KW-1185">Reference proteome</keyword>
<feature type="transmembrane region" description="Helical" evidence="6">
    <location>
        <begin position="522"/>
        <end position="542"/>
    </location>
</feature>
<dbReference type="RefSeq" id="XP_016240858.1">
    <property type="nucleotide sequence ID" value="XM_016375582.1"/>
</dbReference>
<evidence type="ECO:0000259" key="7">
    <source>
        <dbReference type="PROSITE" id="PS50850"/>
    </source>
</evidence>
<evidence type="ECO:0000313" key="9">
    <source>
        <dbReference type="Proteomes" id="UP000053328"/>
    </source>
</evidence>
<comment type="subcellular location">
    <subcellularLocation>
        <location evidence="1">Membrane</location>
        <topology evidence="1">Multi-pass membrane protein</topology>
    </subcellularLocation>
</comment>
<feature type="transmembrane region" description="Helical" evidence="6">
    <location>
        <begin position="384"/>
        <end position="407"/>
    </location>
</feature>
<dbReference type="FunFam" id="1.20.1250.20:FF:000011">
    <property type="entry name" value="MFS multidrug transporter, putative"/>
    <property type="match status" value="1"/>
</dbReference>
<dbReference type="InterPro" id="IPR036259">
    <property type="entry name" value="MFS_trans_sf"/>
</dbReference>
<keyword evidence="4 6" id="KW-0472">Membrane</keyword>
<organism evidence="8 9">
    <name type="scientific">Exophiala spinifera</name>
    <dbReference type="NCBI Taxonomy" id="91928"/>
    <lineage>
        <taxon>Eukaryota</taxon>
        <taxon>Fungi</taxon>
        <taxon>Dikarya</taxon>
        <taxon>Ascomycota</taxon>
        <taxon>Pezizomycotina</taxon>
        <taxon>Eurotiomycetes</taxon>
        <taxon>Chaetothyriomycetidae</taxon>
        <taxon>Chaetothyriales</taxon>
        <taxon>Herpotrichiellaceae</taxon>
        <taxon>Exophiala</taxon>
    </lineage>
</organism>
<name>A0A0D2A793_9EURO</name>
<dbReference type="PROSITE" id="PS50850">
    <property type="entry name" value="MFS"/>
    <property type="match status" value="1"/>
</dbReference>
<feature type="transmembrane region" description="Helical" evidence="6">
    <location>
        <begin position="186"/>
        <end position="205"/>
    </location>
</feature>
<accession>A0A0D2A793</accession>
<feature type="region of interest" description="Disordered" evidence="5">
    <location>
        <begin position="1"/>
        <end position="67"/>
    </location>
</feature>
<evidence type="ECO:0000256" key="1">
    <source>
        <dbReference type="ARBA" id="ARBA00004141"/>
    </source>
</evidence>
<evidence type="ECO:0000256" key="6">
    <source>
        <dbReference type="SAM" id="Phobius"/>
    </source>
</evidence>
<dbReference type="GO" id="GO:0022857">
    <property type="term" value="F:transmembrane transporter activity"/>
    <property type="evidence" value="ECO:0007669"/>
    <property type="project" value="InterPro"/>
</dbReference>
<feature type="region of interest" description="Disordered" evidence="5">
    <location>
        <begin position="573"/>
        <end position="608"/>
    </location>
</feature>
<feature type="transmembrane region" description="Helical" evidence="6">
    <location>
        <begin position="454"/>
        <end position="474"/>
    </location>
</feature>
<keyword evidence="3 6" id="KW-1133">Transmembrane helix</keyword>
<feature type="compositionally biased region" description="Polar residues" evidence="5">
    <location>
        <begin position="599"/>
        <end position="608"/>
    </location>
</feature>
<evidence type="ECO:0000256" key="5">
    <source>
        <dbReference type="SAM" id="MobiDB-lite"/>
    </source>
</evidence>
<feature type="transmembrane region" description="Helical" evidence="6">
    <location>
        <begin position="428"/>
        <end position="448"/>
    </location>
</feature>
<dbReference type="CDD" id="cd17323">
    <property type="entry name" value="MFS_Tpo1_MDR_like"/>
    <property type="match status" value="1"/>
</dbReference>
<dbReference type="PANTHER" id="PTHR23502:SF184">
    <property type="entry name" value="MAJOR FACILITATOR SUPERFAMILY (MFS) PROFILE DOMAIN-CONTAINING PROTEIN"/>
    <property type="match status" value="1"/>
</dbReference>
<dbReference type="GeneID" id="27328302"/>
<dbReference type="Proteomes" id="UP000053328">
    <property type="component" value="Unassembled WGS sequence"/>
</dbReference>
<feature type="transmembrane region" description="Helical" evidence="6">
    <location>
        <begin position="486"/>
        <end position="510"/>
    </location>
</feature>
<dbReference type="VEuPathDB" id="FungiDB:PV08_01219"/>
<feature type="compositionally biased region" description="Polar residues" evidence="5">
    <location>
        <begin position="14"/>
        <end position="33"/>
    </location>
</feature>
<dbReference type="InterPro" id="IPR011701">
    <property type="entry name" value="MFS"/>
</dbReference>
<dbReference type="HOGENOM" id="CLU_008455_11_6_1"/>
<sequence length="608" mass="66964">MADTQEPPAESSRPESIQITPNHLVSMTAQDNQQPKEKSVDIDSDGQNHTPRRLSIEKATDSSRNTLKRRPWRPCVTDFNRILEARYTGNGTPSDPYIIQWLDDDPCNPKTYSMKRKTILSALLAFMTMCISLASSAYTGATESIMAEFNCSQEVFLLGLSLFVLGFGTGPLIFAPLSEALGRRNILMISMMFYTLWTGICAAAQNIQSLIVFRALAGVIGSTAIVVPGGQIADMWDAEHRGVVIAIFSAAPFLGPTLGPMVGGFIELGASWRWLFGVLTLYAGVLTILGLLIVPETYAPVLLRERAKLLTKVTGRAYMTKMDMDNPLSFKKMLTRSLVLPWALLFREPIVLLLTIYTSVIYGTLYLCFAAYPIVFQRGHGWNAGVGGLAFLGMLVGVFVGVAIIIYDNKRYTRIHRETGGFAPPETRLPTVILGGVIAIVGLAWFAATASPRIHWIVPILAEVPFGAGFLLIFMSCMNYLIDSYVIYAASMMAANSMLRSAFGAVFPLFTVQMYDSLGTRWGSAVPGFIALACFPFPIFFYKYGPVIRRKCKYSAQAARYLDSLKSDLERQRSRGEVQDLESTSVKHDNESSGAVPVSISQQTLKIE</sequence>
<dbReference type="SUPFAM" id="SSF103473">
    <property type="entry name" value="MFS general substrate transporter"/>
    <property type="match status" value="1"/>
</dbReference>
<dbReference type="PANTHER" id="PTHR23502">
    <property type="entry name" value="MAJOR FACILITATOR SUPERFAMILY"/>
    <property type="match status" value="1"/>
</dbReference>
<protein>
    <recommendedName>
        <fullName evidence="7">Major facilitator superfamily (MFS) profile domain-containing protein</fullName>
    </recommendedName>
</protein>
<dbReference type="AlphaFoldDB" id="A0A0D2A793"/>
<keyword evidence="2 6" id="KW-0812">Transmembrane</keyword>
<feature type="transmembrane region" description="Helical" evidence="6">
    <location>
        <begin position="350"/>
        <end position="372"/>
    </location>
</feature>
<proteinExistence type="predicted"/>
<dbReference type="EMBL" id="KN847492">
    <property type="protein sequence ID" value="KIW20642.1"/>
    <property type="molecule type" value="Genomic_DNA"/>
</dbReference>
<evidence type="ECO:0000256" key="3">
    <source>
        <dbReference type="ARBA" id="ARBA00022989"/>
    </source>
</evidence>
<evidence type="ECO:0000256" key="4">
    <source>
        <dbReference type="ARBA" id="ARBA00023136"/>
    </source>
</evidence>
<dbReference type="GO" id="GO:0005886">
    <property type="term" value="C:plasma membrane"/>
    <property type="evidence" value="ECO:0007669"/>
    <property type="project" value="TreeGrafter"/>
</dbReference>
<dbReference type="Gene3D" id="1.20.1250.20">
    <property type="entry name" value="MFS general substrate transporter like domains"/>
    <property type="match status" value="1"/>
</dbReference>
<gene>
    <name evidence="8" type="ORF">PV08_01219</name>
</gene>
<reference evidence="8 9" key="1">
    <citation type="submission" date="2015-01" db="EMBL/GenBank/DDBJ databases">
        <title>The Genome Sequence of Exophiala spinifera CBS89968.</title>
        <authorList>
            <consortium name="The Broad Institute Genomics Platform"/>
            <person name="Cuomo C."/>
            <person name="de Hoog S."/>
            <person name="Gorbushina A."/>
            <person name="Stielow B."/>
            <person name="Teixiera M."/>
            <person name="Abouelleil A."/>
            <person name="Chapman S.B."/>
            <person name="Priest M."/>
            <person name="Young S.K."/>
            <person name="Wortman J."/>
            <person name="Nusbaum C."/>
            <person name="Birren B."/>
        </authorList>
    </citation>
    <scope>NUCLEOTIDE SEQUENCE [LARGE SCALE GENOMIC DNA]</scope>
    <source>
        <strain evidence="8 9">CBS 89968</strain>
    </source>
</reference>
<dbReference type="InterPro" id="IPR020846">
    <property type="entry name" value="MFS_dom"/>
</dbReference>
<feature type="transmembrane region" description="Helical" evidence="6">
    <location>
        <begin position="211"/>
        <end position="230"/>
    </location>
</feature>
<feature type="transmembrane region" description="Helical" evidence="6">
    <location>
        <begin position="155"/>
        <end position="174"/>
    </location>
</feature>
<feature type="transmembrane region" description="Helical" evidence="6">
    <location>
        <begin position="242"/>
        <end position="266"/>
    </location>
</feature>